<dbReference type="AlphaFoldDB" id="A0A8S1U564"/>
<proteinExistence type="predicted"/>
<evidence type="ECO:0000313" key="1">
    <source>
        <dbReference type="EMBL" id="CAD8159222.1"/>
    </source>
</evidence>
<dbReference type="Proteomes" id="UP000683925">
    <property type="component" value="Unassembled WGS sequence"/>
</dbReference>
<keyword evidence="2" id="KW-1185">Reference proteome</keyword>
<organism evidence="1 2">
    <name type="scientific">Paramecium octaurelia</name>
    <dbReference type="NCBI Taxonomy" id="43137"/>
    <lineage>
        <taxon>Eukaryota</taxon>
        <taxon>Sar</taxon>
        <taxon>Alveolata</taxon>
        <taxon>Ciliophora</taxon>
        <taxon>Intramacronucleata</taxon>
        <taxon>Oligohymenophorea</taxon>
        <taxon>Peniculida</taxon>
        <taxon>Parameciidae</taxon>
        <taxon>Paramecium</taxon>
    </lineage>
</organism>
<gene>
    <name evidence="1" type="ORF">POCTA_138.1.T0360271</name>
</gene>
<name>A0A8S1U564_PAROT</name>
<comment type="caution">
    <text evidence="1">The sequence shown here is derived from an EMBL/GenBank/DDBJ whole genome shotgun (WGS) entry which is preliminary data.</text>
</comment>
<protein>
    <submittedName>
        <fullName evidence="1">Uncharacterized protein</fullName>
    </submittedName>
</protein>
<reference evidence="1" key="1">
    <citation type="submission" date="2021-01" db="EMBL/GenBank/DDBJ databases">
        <authorList>
            <consortium name="Genoscope - CEA"/>
            <person name="William W."/>
        </authorList>
    </citation>
    <scope>NUCLEOTIDE SEQUENCE</scope>
</reference>
<sequence length="43" mass="5347">MGYIKCQKRSTINLTKFNKFVFYWMMLRMSNHLRCFIARNIIQ</sequence>
<evidence type="ECO:0000313" key="2">
    <source>
        <dbReference type="Proteomes" id="UP000683925"/>
    </source>
</evidence>
<dbReference type="EMBL" id="CAJJDP010000036">
    <property type="protein sequence ID" value="CAD8159222.1"/>
    <property type="molecule type" value="Genomic_DNA"/>
</dbReference>
<accession>A0A8S1U564</accession>